<dbReference type="Gene3D" id="1.10.287.1260">
    <property type="match status" value="1"/>
</dbReference>
<feature type="transmembrane region" description="Helical" evidence="6">
    <location>
        <begin position="308"/>
        <end position="330"/>
    </location>
</feature>
<evidence type="ECO:0000256" key="4">
    <source>
        <dbReference type="ARBA" id="ARBA00023136"/>
    </source>
</evidence>
<evidence type="ECO:0000313" key="10">
    <source>
        <dbReference type="Proteomes" id="UP000182229"/>
    </source>
</evidence>
<keyword evidence="2 6" id="KW-0812">Transmembrane</keyword>
<feature type="transmembrane region" description="Helical" evidence="6">
    <location>
        <begin position="235"/>
        <end position="252"/>
    </location>
</feature>
<proteinExistence type="predicted"/>
<name>A0A1L9AZ92_9BACT</name>
<dbReference type="AlphaFoldDB" id="A0A1L9AZ92"/>
<comment type="caution">
    <text evidence="9">The sequence shown here is derived from an EMBL/GenBank/DDBJ whole genome shotgun (WGS) entry which is preliminary data.</text>
</comment>
<sequence length="547" mass="59744">MSRALTALSLCLSVLLSWNAWALNNTGLGEPPSTVNRQTPYAAANGFSDAVHRGDYALASHYLDLDFLPPAEQKEKGARLARQLKFVLDHKLSPSSLANLSKEPEGDPENSRFDQIDAIPVGDELYPIRLNRLSVPGGGRVWVFSEATVKAIEPLYATYGPVLLGEELPAGLFARSVLGLEPWQWLGVFLTLVGAALLGVVIERVSLKVMGRLAKWTRITWDDALVPAARGPLKLLSFAILGALGMSALLLPPTARSITGHLFISLLIIAVAWYLLRFLRVTAQYVQETVANNSKDAVRARGLRTQLAVLRSVFEAATYVIAAALLLMQFEMVRNVGVSLLASAGIAGIVIGLAAQKSISSLLAGIQMSITQPIRIGDQVVVENEFGTVEEISLTYVVVKVWDERRLVIPISQFLDKPFQNWSKGGSSMLGVVRLMVDFATDMDALRAELQRILANEAKELWDGRVATVVVEDVLDRTMQVRVLVSANPSVLFDARALVREKLIQFLRGRPEWLPFTRTEARALPAPPAPKPAEEPARPASPEPARS</sequence>
<feature type="region of interest" description="Disordered" evidence="5">
    <location>
        <begin position="519"/>
        <end position="547"/>
    </location>
</feature>
<dbReference type="InterPro" id="IPR006685">
    <property type="entry name" value="MscS_channel_2nd"/>
</dbReference>
<evidence type="ECO:0000256" key="5">
    <source>
        <dbReference type="SAM" id="MobiDB-lite"/>
    </source>
</evidence>
<dbReference type="STRING" id="83449.BON30_37920"/>
<feature type="domain" description="Mechanosensitive ion channel MscS" evidence="8">
    <location>
        <begin position="358"/>
        <end position="424"/>
    </location>
</feature>
<evidence type="ECO:0000256" key="3">
    <source>
        <dbReference type="ARBA" id="ARBA00022989"/>
    </source>
</evidence>
<evidence type="ECO:0000313" key="9">
    <source>
        <dbReference type="EMBL" id="OJH35329.1"/>
    </source>
</evidence>
<dbReference type="Proteomes" id="UP000182229">
    <property type="component" value="Unassembled WGS sequence"/>
</dbReference>
<dbReference type="GO" id="GO:0016020">
    <property type="term" value="C:membrane"/>
    <property type="evidence" value="ECO:0007669"/>
    <property type="project" value="UniProtKB-SubCell"/>
</dbReference>
<keyword evidence="10" id="KW-1185">Reference proteome</keyword>
<dbReference type="Pfam" id="PF00924">
    <property type="entry name" value="MS_channel_2nd"/>
    <property type="match status" value="1"/>
</dbReference>
<gene>
    <name evidence="9" type="ORF">BON30_37920</name>
</gene>
<evidence type="ECO:0000259" key="8">
    <source>
        <dbReference type="Pfam" id="PF00924"/>
    </source>
</evidence>
<feature type="chain" id="PRO_5013086593" evidence="7">
    <location>
        <begin position="23"/>
        <end position="547"/>
    </location>
</feature>
<dbReference type="Gene3D" id="2.30.30.60">
    <property type="match status" value="1"/>
</dbReference>
<evidence type="ECO:0000256" key="7">
    <source>
        <dbReference type="SAM" id="SignalP"/>
    </source>
</evidence>
<feature type="transmembrane region" description="Helical" evidence="6">
    <location>
        <begin position="258"/>
        <end position="276"/>
    </location>
</feature>
<accession>A0A1L9AZ92</accession>
<dbReference type="SUPFAM" id="SSF50182">
    <property type="entry name" value="Sm-like ribonucleoproteins"/>
    <property type="match status" value="1"/>
</dbReference>
<keyword evidence="4 6" id="KW-0472">Membrane</keyword>
<feature type="transmembrane region" description="Helical" evidence="6">
    <location>
        <begin position="336"/>
        <end position="355"/>
    </location>
</feature>
<dbReference type="GO" id="GO:0008381">
    <property type="term" value="F:mechanosensitive monoatomic ion channel activity"/>
    <property type="evidence" value="ECO:0007669"/>
    <property type="project" value="UniProtKB-ARBA"/>
</dbReference>
<protein>
    <submittedName>
        <fullName evidence="9">Mechanosensitive ion channel protein MscS</fullName>
    </submittedName>
</protein>
<dbReference type="EMBL" id="MPIN01000014">
    <property type="protein sequence ID" value="OJH35329.1"/>
    <property type="molecule type" value="Genomic_DNA"/>
</dbReference>
<feature type="compositionally biased region" description="Low complexity" evidence="5">
    <location>
        <begin position="538"/>
        <end position="547"/>
    </location>
</feature>
<comment type="subcellular location">
    <subcellularLocation>
        <location evidence="1">Membrane</location>
    </subcellularLocation>
</comment>
<dbReference type="InterPro" id="IPR010920">
    <property type="entry name" value="LSM_dom_sf"/>
</dbReference>
<reference evidence="9 10" key="2">
    <citation type="submission" date="2016-12" db="EMBL/GenBank/DDBJ databases">
        <title>Draft Genome Sequence of Cystobacter ferrugineus Strain Cbfe23.</title>
        <authorList>
            <person name="Akbar S."/>
            <person name="Dowd S.E."/>
            <person name="Stevens D.C."/>
        </authorList>
    </citation>
    <scope>NUCLEOTIDE SEQUENCE [LARGE SCALE GENOMIC DNA]</scope>
    <source>
        <strain evidence="9 10">Cbfe23</strain>
    </source>
</reference>
<reference evidence="10" key="1">
    <citation type="submission" date="2016-11" db="EMBL/GenBank/DDBJ databases">
        <authorList>
            <person name="Shukria A."/>
            <person name="Stevens D.C."/>
        </authorList>
    </citation>
    <scope>NUCLEOTIDE SEQUENCE [LARGE SCALE GENOMIC DNA]</scope>
    <source>
        <strain evidence="10">Cbfe23</strain>
    </source>
</reference>
<feature type="signal peptide" evidence="7">
    <location>
        <begin position="1"/>
        <end position="22"/>
    </location>
</feature>
<dbReference type="PANTHER" id="PTHR30566:SF25">
    <property type="entry name" value="INNER MEMBRANE PROTEIN"/>
    <property type="match status" value="1"/>
</dbReference>
<dbReference type="InterPro" id="IPR023408">
    <property type="entry name" value="MscS_beta-dom_sf"/>
</dbReference>
<feature type="transmembrane region" description="Helical" evidence="6">
    <location>
        <begin position="183"/>
        <end position="202"/>
    </location>
</feature>
<evidence type="ECO:0000256" key="2">
    <source>
        <dbReference type="ARBA" id="ARBA00022692"/>
    </source>
</evidence>
<evidence type="ECO:0000256" key="1">
    <source>
        <dbReference type="ARBA" id="ARBA00004370"/>
    </source>
</evidence>
<dbReference type="RefSeq" id="WP_071903427.1">
    <property type="nucleotide sequence ID" value="NZ_MPIN01000014.1"/>
</dbReference>
<keyword evidence="3 6" id="KW-1133">Transmembrane helix</keyword>
<organism evidence="9 10">
    <name type="scientific">Cystobacter ferrugineus</name>
    <dbReference type="NCBI Taxonomy" id="83449"/>
    <lineage>
        <taxon>Bacteria</taxon>
        <taxon>Pseudomonadati</taxon>
        <taxon>Myxococcota</taxon>
        <taxon>Myxococcia</taxon>
        <taxon>Myxococcales</taxon>
        <taxon>Cystobacterineae</taxon>
        <taxon>Archangiaceae</taxon>
        <taxon>Cystobacter</taxon>
    </lineage>
</organism>
<evidence type="ECO:0000256" key="6">
    <source>
        <dbReference type="SAM" id="Phobius"/>
    </source>
</evidence>
<keyword evidence="7" id="KW-0732">Signal</keyword>
<dbReference type="PANTHER" id="PTHR30566">
    <property type="entry name" value="YNAI-RELATED MECHANOSENSITIVE ION CHANNEL"/>
    <property type="match status" value="1"/>
</dbReference>